<keyword evidence="7" id="KW-1185">Reference proteome</keyword>
<dbReference type="GO" id="GO:0031625">
    <property type="term" value="F:ubiquitin protein ligase binding"/>
    <property type="evidence" value="ECO:0007669"/>
    <property type="project" value="InterPro"/>
</dbReference>
<evidence type="ECO:0000313" key="7">
    <source>
        <dbReference type="Proteomes" id="UP000215914"/>
    </source>
</evidence>
<comment type="similarity">
    <text evidence="3 4">Belongs to the cullin family.</text>
</comment>
<dbReference type="GO" id="GO:0006511">
    <property type="term" value="P:ubiquitin-dependent protein catabolic process"/>
    <property type="evidence" value="ECO:0007669"/>
    <property type="project" value="InterPro"/>
</dbReference>
<evidence type="ECO:0000256" key="3">
    <source>
        <dbReference type="PROSITE-ProRule" id="PRU00330"/>
    </source>
</evidence>
<dbReference type="SUPFAM" id="SSF75632">
    <property type="entry name" value="Cullin homology domain"/>
    <property type="match status" value="1"/>
</dbReference>
<dbReference type="Gene3D" id="3.30.230.130">
    <property type="entry name" value="Cullin, Chain C, Domain 2"/>
    <property type="match status" value="1"/>
</dbReference>
<dbReference type="Pfam" id="PF00888">
    <property type="entry name" value="Cullin"/>
    <property type="match status" value="1"/>
</dbReference>
<dbReference type="InterPro" id="IPR001373">
    <property type="entry name" value="Cullin_N"/>
</dbReference>
<reference evidence="6" key="1">
    <citation type="journal article" date="2017" name="Nature">
        <title>The sunflower genome provides insights into oil metabolism, flowering and Asterid evolution.</title>
        <authorList>
            <person name="Badouin H."/>
            <person name="Gouzy J."/>
            <person name="Grassa C.J."/>
            <person name="Murat F."/>
            <person name="Staton S.E."/>
            <person name="Cottret L."/>
            <person name="Lelandais-Briere C."/>
            <person name="Owens G.L."/>
            <person name="Carrere S."/>
            <person name="Mayjonade B."/>
            <person name="Legrand L."/>
            <person name="Gill N."/>
            <person name="Kane N.C."/>
            <person name="Bowers J.E."/>
            <person name="Hubner S."/>
            <person name="Bellec A."/>
            <person name="Berard A."/>
            <person name="Berges H."/>
            <person name="Blanchet N."/>
            <person name="Boniface M.C."/>
            <person name="Brunel D."/>
            <person name="Catrice O."/>
            <person name="Chaidir N."/>
            <person name="Claudel C."/>
            <person name="Donnadieu C."/>
            <person name="Faraut T."/>
            <person name="Fievet G."/>
            <person name="Helmstetter N."/>
            <person name="King M."/>
            <person name="Knapp S.J."/>
            <person name="Lai Z."/>
            <person name="Le Paslier M.C."/>
            <person name="Lippi Y."/>
            <person name="Lorenzon L."/>
            <person name="Mandel J.R."/>
            <person name="Marage G."/>
            <person name="Marchand G."/>
            <person name="Marquand E."/>
            <person name="Bret-Mestries E."/>
            <person name="Morien E."/>
            <person name="Nambeesan S."/>
            <person name="Nguyen T."/>
            <person name="Pegot-Espagnet P."/>
            <person name="Pouilly N."/>
            <person name="Raftis F."/>
            <person name="Sallet E."/>
            <person name="Schiex T."/>
            <person name="Thomas J."/>
            <person name="Vandecasteele C."/>
            <person name="Vares D."/>
            <person name="Vear F."/>
            <person name="Vautrin S."/>
            <person name="Crespi M."/>
            <person name="Mangin B."/>
            <person name="Burke J.M."/>
            <person name="Salse J."/>
            <person name="Munos S."/>
            <person name="Vincourt P."/>
            <person name="Rieseberg L.H."/>
            <person name="Langlade N.B."/>
        </authorList>
    </citation>
    <scope>NUCLEOTIDE SEQUENCE</scope>
    <source>
        <tissue evidence="6">Leaves</tissue>
    </source>
</reference>
<dbReference type="PROSITE" id="PS50069">
    <property type="entry name" value="CULLIN_2"/>
    <property type="match status" value="1"/>
</dbReference>
<dbReference type="InterPro" id="IPR036317">
    <property type="entry name" value="Cullin_homology_sf"/>
</dbReference>
<dbReference type="EMBL" id="MNCJ02000323">
    <property type="protein sequence ID" value="KAF5796730.1"/>
    <property type="molecule type" value="Genomic_DNA"/>
</dbReference>
<dbReference type="Proteomes" id="UP000215914">
    <property type="component" value="Unassembled WGS sequence"/>
</dbReference>
<dbReference type="SMART" id="SM00182">
    <property type="entry name" value="CULLIN"/>
    <property type="match status" value="1"/>
</dbReference>
<sequence length="250" mass="28938">MMFEIRLSCYPICDGFVELRCLIMFFRCCIGCLCFEKLQLYISGCLILLDKVIILFCYLQEKDIFETYYRQHLGKRLLSNKSVSDEVERSLILKLKTECRYQFTSRFECMFTDMKTSEDTMKQLYEAMGPELGDGPTLVVSVLTTGSWPIKSTATCKLSSEIQTVYDEFTTYYLGTYSGRKPTWQTNMGSIDIKATFGTGQEHELHVSTYQMCVLMLFNSVDRLSYREIEQATEIPILNLKQCFAVLSLH</sequence>
<reference evidence="6" key="2">
    <citation type="submission" date="2020-06" db="EMBL/GenBank/DDBJ databases">
        <title>Helianthus annuus Genome sequencing and assembly Release 2.</title>
        <authorList>
            <person name="Gouzy J."/>
            <person name="Langlade N."/>
            <person name="Munos S."/>
        </authorList>
    </citation>
    <scope>NUCLEOTIDE SEQUENCE</scope>
    <source>
        <tissue evidence="6">Leaves</tissue>
    </source>
</reference>
<gene>
    <name evidence="6" type="ORF">HanXRQr2_Chr08g0355211</name>
</gene>
<dbReference type="Gramene" id="mRNA:HanXRQr2_Chr08g0355211">
    <property type="protein sequence ID" value="mRNA:HanXRQr2_Chr08g0355211"/>
    <property type="gene ID" value="HanXRQr2_Chr08g0355211"/>
</dbReference>
<accession>A0A9K3NEF0</accession>
<dbReference type="PANTHER" id="PTHR11932">
    <property type="entry name" value="CULLIN"/>
    <property type="match status" value="1"/>
</dbReference>
<protein>
    <submittedName>
        <fullName evidence="6">Cullin</fullName>
    </submittedName>
</protein>
<keyword evidence="1" id="KW-1017">Isopeptide bond</keyword>
<dbReference type="FunFam" id="1.20.1310.10:FF:000002">
    <property type="entry name" value="cullin-3 isoform X1"/>
    <property type="match status" value="1"/>
</dbReference>
<comment type="caution">
    <text evidence="6">The sequence shown here is derived from an EMBL/GenBank/DDBJ whole genome shotgun (WGS) entry which is preliminary data.</text>
</comment>
<evidence type="ECO:0000256" key="1">
    <source>
        <dbReference type="ARBA" id="ARBA00022499"/>
    </source>
</evidence>
<evidence type="ECO:0000256" key="2">
    <source>
        <dbReference type="ARBA" id="ARBA00022843"/>
    </source>
</evidence>
<dbReference type="InterPro" id="IPR045093">
    <property type="entry name" value="Cullin"/>
</dbReference>
<organism evidence="6 7">
    <name type="scientific">Helianthus annuus</name>
    <name type="common">Common sunflower</name>
    <dbReference type="NCBI Taxonomy" id="4232"/>
    <lineage>
        <taxon>Eukaryota</taxon>
        <taxon>Viridiplantae</taxon>
        <taxon>Streptophyta</taxon>
        <taxon>Embryophyta</taxon>
        <taxon>Tracheophyta</taxon>
        <taxon>Spermatophyta</taxon>
        <taxon>Magnoliopsida</taxon>
        <taxon>eudicotyledons</taxon>
        <taxon>Gunneridae</taxon>
        <taxon>Pentapetalae</taxon>
        <taxon>asterids</taxon>
        <taxon>campanulids</taxon>
        <taxon>Asterales</taxon>
        <taxon>Asteraceae</taxon>
        <taxon>Asteroideae</taxon>
        <taxon>Heliantheae alliance</taxon>
        <taxon>Heliantheae</taxon>
        <taxon>Helianthus</taxon>
    </lineage>
</organism>
<name>A0A9K3NEF0_HELAN</name>
<evidence type="ECO:0000256" key="4">
    <source>
        <dbReference type="RuleBase" id="RU003829"/>
    </source>
</evidence>
<evidence type="ECO:0000313" key="6">
    <source>
        <dbReference type="EMBL" id="KAF5796730.1"/>
    </source>
</evidence>
<feature type="domain" description="Cullin family profile" evidence="5">
    <location>
        <begin position="49"/>
        <end position="248"/>
    </location>
</feature>
<dbReference type="AlphaFoldDB" id="A0A9K3NEF0"/>
<keyword evidence="2" id="KW-0832">Ubl conjugation</keyword>
<dbReference type="Gene3D" id="1.20.1310.10">
    <property type="entry name" value="Cullin Repeats"/>
    <property type="match status" value="1"/>
</dbReference>
<proteinExistence type="inferred from homology"/>
<dbReference type="InterPro" id="IPR016158">
    <property type="entry name" value="Cullin_homology"/>
</dbReference>
<evidence type="ECO:0000259" key="5">
    <source>
        <dbReference type="PROSITE" id="PS50069"/>
    </source>
</evidence>
<dbReference type="Pfam" id="PF26557">
    <property type="entry name" value="Cullin_AB"/>
    <property type="match status" value="1"/>
</dbReference>
<dbReference type="InterPro" id="IPR059120">
    <property type="entry name" value="Cullin-like_AB"/>
</dbReference>